<reference evidence="2 3" key="1">
    <citation type="submission" date="2019-02" db="EMBL/GenBank/DDBJ databases">
        <title>Deep-cultivation of Planctomycetes and their phenomic and genomic characterization uncovers novel biology.</title>
        <authorList>
            <person name="Wiegand S."/>
            <person name="Jogler M."/>
            <person name="Boedeker C."/>
            <person name="Pinto D."/>
            <person name="Vollmers J."/>
            <person name="Rivas-Marin E."/>
            <person name="Kohn T."/>
            <person name="Peeters S.H."/>
            <person name="Heuer A."/>
            <person name="Rast P."/>
            <person name="Oberbeckmann S."/>
            <person name="Bunk B."/>
            <person name="Jeske O."/>
            <person name="Meyerdierks A."/>
            <person name="Storesund J.E."/>
            <person name="Kallscheuer N."/>
            <person name="Luecker S."/>
            <person name="Lage O.M."/>
            <person name="Pohl T."/>
            <person name="Merkel B.J."/>
            <person name="Hornburger P."/>
            <person name="Mueller R.-W."/>
            <person name="Bruemmer F."/>
            <person name="Labrenz M."/>
            <person name="Spormann A.M."/>
            <person name="Op Den Camp H."/>
            <person name="Overmann J."/>
            <person name="Amann R."/>
            <person name="Jetten M.S.M."/>
            <person name="Mascher T."/>
            <person name="Medema M.H."/>
            <person name="Devos D.P."/>
            <person name="Kaster A.-K."/>
            <person name="Ovreas L."/>
            <person name="Rohde M."/>
            <person name="Galperin M.Y."/>
            <person name="Jogler C."/>
        </authorList>
    </citation>
    <scope>NUCLEOTIDE SEQUENCE [LARGE SCALE GENOMIC DNA]</scope>
    <source>
        <strain evidence="2 3">Pla52n</strain>
    </source>
</reference>
<proteinExistence type="predicted"/>
<gene>
    <name evidence="2" type="ORF">Pla52n_04630</name>
</gene>
<keyword evidence="1" id="KW-0812">Transmembrane</keyword>
<protein>
    <submittedName>
        <fullName evidence="2">Uncharacterized protein</fullName>
    </submittedName>
</protein>
<feature type="transmembrane region" description="Helical" evidence="1">
    <location>
        <begin position="91"/>
        <end position="111"/>
    </location>
</feature>
<evidence type="ECO:0000313" key="3">
    <source>
        <dbReference type="Proteomes" id="UP000320176"/>
    </source>
</evidence>
<dbReference type="Proteomes" id="UP000320176">
    <property type="component" value="Unassembled WGS sequence"/>
</dbReference>
<evidence type="ECO:0000256" key="1">
    <source>
        <dbReference type="SAM" id="Phobius"/>
    </source>
</evidence>
<feature type="transmembrane region" description="Helical" evidence="1">
    <location>
        <begin position="58"/>
        <end position="79"/>
    </location>
</feature>
<dbReference type="RefSeq" id="WP_146518027.1">
    <property type="nucleotide sequence ID" value="NZ_CP151726.1"/>
</dbReference>
<keyword evidence="3" id="KW-1185">Reference proteome</keyword>
<feature type="transmembrane region" description="Helical" evidence="1">
    <location>
        <begin position="123"/>
        <end position="141"/>
    </location>
</feature>
<accession>A0A5C6B7V4</accession>
<evidence type="ECO:0000313" key="2">
    <source>
        <dbReference type="EMBL" id="TWU07887.1"/>
    </source>
</evidence>
<organism evidence="2 3">
    <name type="scientific">Stieleria varia</name>
    <dbReference type="NCBI Taxonomy" id="2528005"/>
    <lineage>
        <taxon>Bacteria</taxon>
        <taxon>Pseudomonadati</taxon>
        <taxon>Planctomycetota</taxon>
        <taxon>Planctomycetia</taxon>
        <taxon>Pirellulales</taxon>
        <taxon>Pirellulaceae</taxon>
        <taxon>Stieleria</taxon>
    </lineage>
</organism>
<comment type="caution">
    <text evidence="2">The sequence shown here is derived from an EMBL/GenBank/DDBJ whole genome shotgun (WGS) entry which is preliminary data.</text>
</comment>
<dbReference type="EMBL" id="SJPN01000001">
    <property type="protein sequence ID" value="TWU07887.1"/>
    <property type="molecule type" value="Genomic_DNA"/>
</dbReference>
<keyword evidence="1" id="KW-1133">Transmembrane helix</keyword>
<dbReference type="AlphaFoldDB" id="A0A5C6B7V4"/>
<name>A0A5C6B7V4_9BACT</name>
<sequence length="143" mass="15420">MDSQSFSTLYVIGMFASLSVLGNARVKGSGDEGAGNNINIFEYRFDDSKIDRGIRQMIAIVSLSIFVIIALKFAGARPFPKSDLMLVTADLIGAVVSGWTSAGTIIAFIAWWQGRRLMQMASVAYLILVLATLLYVCRMGAGG</sequence>
<keyword evidence="1" id="KW-0472">Membrane</keyword>